<keyword evidence="1" id="KW-0503">Monooxygenase</keyword>
<dbReference type="GO" id="GO:0004497">
    <property type="term" value="F:monooxygenase activity"/>
    <property type="evidence" value="ECO:0007669"/>
    <property type="project" value="UniProtKB-KW"/>
</dbReference>
<dbReference type="SUPFAM" id="SSF54909">
    <property type="entry name" value="Dimeric alpha+beta barrel"/>
    <property type="match status" value="1"/>
</dbReference>
<gene>
    <name evidence="1" type="ORF">EV668_4821</name>
</gene>
<keyword evidence="2" id="KW-1185">Reference proteome</keyword>
<dbReference type="InterPro" id="IPR014910">
    <property type="entry name" value="YdhR"/>
</dbReference>
<dbReference type="Gene3D" id="3.30.70.100">
    <property type="match status" value="1"/>
</dbReference>
<name>A0A4R7BKZ4_9HYPH</name>
<dbReference type="PANTHER" id="PTHR39169:SF1">
    <property type="entry name" value="MONOOXYGENASE YDHR-RELATED"/>
    <property type="match status" value="1"/>
</dbReference>
<comment type="caution">
    <text evidence="1">The sequence shown here is derived from an EMBL/GenBank/DDBJ whole genome shotgun (WGS) entry which is preliminary data.</text>
</comment>
<dbReference type="EMBL" id="SNZR01000018">
    <property type="protein sequence ID" value="TDR85272.1"/>
    <property type="molecule type" value="Genomic_DNA"/>
</dbReference>
<evidence type="ECO:0000313" key="2">
    <source>
        <dbReference type="Proteomes" id="UP000295122"/>
    </source>
</evidence>
<keyword evidence="1" id="KW-0560">Oxidoreductase</keyword>
<dbReference type="Pfam" id="PF08803">
    <property type="entry name" value="ydhR"/>
    <property type="match status" value="1"/>
</dbReference>
<sequence>MTIILQVNYRPSSAQAAAPEPKRIESARRIADTVGGLHWKVWIGSQEDGLRGGIYLFSDRASAEAWAEQDLRPRLTEGGGSDILIRYFEVDEALSRITRAPIEPARVAA</sequence>
<dbReference type="OrthoDB" id="2065010at2"/>
<dbReference type="InterPro" id="IPR011008">
    <property type="entry name" value="Dimeric_a/b-barrel"/>
</dbReference>
<reference evidence="1 2" key="1">
    <citation type="submission" date="2019-03" db="EMBL/GenBank/DDBJ databases">
        <title>Genomic Encyclopedia of Type Strains, Phase IV (KMG-IV): sequencing the most valuable type-strain genomes for metagenomic binning, comparative biology and taxonomic classification.</title>
        <authorList>
            <person name="Goeker M."/>
        </authorList>
    </citation>
    <scope>NUCLEOTIDE SEQUENCE [LARGE SCALE GENOMIC DNA]</scope>
    <source>
        <strain evidence="1 2">DSM 25903</strain>
    </source>
</reference>
<organism evidence="1 2">
    <name type="scientific">Enterovirga rhinocerotis</name>
    <dbReference type="NCBI Taxonomy" id="1339210"/>
    <lineage>
        <taxon>Bacteria</taxon>
        <taxon>Pseudomonadati</taxon>
        <taxon>Pseudomonadota</taxon>
        <taxon>Alphaproteobacteria</taxon>
        <taxon>Hyphomicrobiales</taxon>
        <taxon>Methylobacteriaceae</taxon>
        <taxon>Enterovirga</taxon>
    </lineage>
</organism>
<evidence type="ECO:0000313" key="1">
    <source>
        <dbReference type="EMBL" id="TDR85272.1"/>
    </source>
</evidence>
<dbReference type="RefSeq" id="WP_133774953.1">
    <property type="nucleotide sequence ID" value="NZ_SNZR01000018.1"/>
</dbReference>
<proteinExistence type="predicted"/>
<accession>A0A4R7BKZ4</accession>
<dbReference type="AlphaFoldDB" id="A0A4R7BKZ4"/>
<dbReference type="Proteomes" id="UP000295122">
    <property type="component" value="Unassembled WGS sequence"/>
</dbReference>
<dbReference type="PANTHER" id="PTHR39169">
    <property type="match status" value="1"/>
</dbReference>
<protein>
    <submittedName>
        <fullName evidence="1">Putative monooxygenase ydhR</fullName>
    </submittedName>
</protein>